<reference evidence="3 4" key="1">
    <citation type="journal article" date="2014" name="Int. J. Syst. Evol. Microbiol.">
        <title>Streptomyces hoynatensis sp. nov., isolated from deep marine sediment.</title>
        <authorList>
            <person name="Veyisoglu A."/>
            <person name="Sahin N."/>
        </authorList>
    </citation>
    <scope>NUCLEOTIDE SEQUENCE [LARGE SCALE GENOMIC DNA]</scope>
    <source>
        <strain evidence="3 4">KCTC 29097</strain>
    </source>
</reference>
<evidence type="ECO:0000259" key="2">
    <source>
        <dbReference type="PROSITE" id="PS50994"/>
    </source>
</evidence>
<evidence type="ECO:0000313" key="3">
    <source>
        <dbReference type="EMBL" id="RKN36017.1"/>
    </source>
</evidence>
<comment type="caution">
    <text evidence="3">The sequence shown here is derived from an EMBL/GenBank/DDBJ whole genome shotgun (WGS) entry which is preliminary data.</text>
</comment>
<dbReference type="InterPro" id="IPR036397">
    <property type="entry name" value="RNaseH_sf"/>
</dbReference>
<dbReference type="InterPro" id="IPR001584">
    <property type="entry name" value="Integrase_cat-core"/>
</dbReference>
<feature type="domain" description="Integrase catalytic" evidence="2">
    <location>
        <begin position="265"/>
        <end position="498"/>
    </location>
</feature>
<dbReference type="RefSeq" id="WP_120684983.1">
    <property type="nucleotide sequence ID" value="NZ_RBAL01000033.1"/>
</dbReference>
<sequence>MTAGTVRLQVGTRLLYDGEAVEVIETVATAAGNEVVLKDRLGRLLRVAVRELLFSDRAQIVPDGQGPSSSDDKELSGAVLALFAGKVHTKTMAKLLERAEHVREVCTGYKSGSAELAAAGEPRPQYAPDLPWMARYEAKAAELGLSVRTICRWVAAAGEDGEAGLAPSIRIDTVLSRCDPRWVEVAVEVMVEYTDEATPMGKTVLSQTQARVIARYGEGVVEIPGRSKAYKALEELEKRHPTFRRSTKRNRDIADRPKGAYGKLRPTRPGEYVLMDTTRLDVFALDPMTLKWVNCELTVAMDWYTRCIVGLRLTPVSTKAVDAAMVLYQCYRPPRVLPNWPPQAVWPEHGIPRQVLLDRNAIDGPIAKAAGPAVVPETIVVDHGKIYVSAHLTSVCARMGISIQPARLRTGRDKGPIERFFKTLRQDLLHALPGYKGPDLASRGVNPESQAFFYLDELADKIRQWIAADYHRRPHDGLLEPSLPKFRMSPMQMFEHGMARAGFIEVPRDPYLGLEFLQTEWRTMQHYGVEALGCIYTGEGLYKPGHTSHYRNRKWPIQVNPDDITHAYFRDLDRKWHVLTWEHAAGLDMPLSLDALRFGRKLAASRCEFPNDRLAVGLLLERWNLGLGMTRQERRMALRMALDQPDLPIETEDSRRSKVPEPPQSELEGDDDALDFDTPGDAVEFDEDDFYSDALEDL</sequence>
<gene>
    <name evidence="3" type="ORF">D7294_30050</name>
</gene>
<dbReference type="Proteomes" id="UP000272474">
    <property type="component" value="Unassembled WGS sequence"/>
</dbReference>
<protein>
    <submittedName>
        <fullName evidence="3">Transposase</fullName>
    </submittedName>
</protein>
<dbReference type="SUPFAM" id="SSF53098">
    <property type="entry name" value="Ribonuclease H-like"/>
    <property type="match status" value="1"/>
</dbReference>
<name>A0A3A9YMS2_9ACTN</name>
<dbReference type="OrthoDB" id="52928at2"/>
<feature type="region of interest" description="Disordered" evidence="1">
    <location>
        <begin position="643"/>
        <end position="687"/>
    </location>
</feature>
<dbReference type="EMBL" id="RBAL01000033">
    <property type="protein sequence ID" value="RKN36017.1"/>
    <property type="molecule type" value="Genomic_DNA"/>
</dbReference>
<dbReference type="PROSITE" id="PS50994">
    <property type="entry name" value="INTEGRASE"/>
    <property type="match status" value="1"/>
</dbReference>
<proteinExistence type="predicted"/>
<dbReference type="AlphaFoldDB" id="A0A3A9YMS2"/>
<dbReference type="Gene3D" id="3.30.420.10">
    <property type="entry name" value="Ribonuclease H-like superfamily/Ribonuclease H"/>
    <property type="match status" value="1"/>
</dbReference>
<dbReference type="InterPro" id="IPR012337">
    <property type="entry name" value="RNaseH-like_sf"/>
</dbReference>
<organism evidence="3 4">
    <name type="scientific">Streptomyces hoynatensis</name>
    <dbReference type="NCBI Taxonomy" id="1141874"/>
    <lineage>
        <taxon>Bacteria</taxon>
        <taxon>Bacillati</taxon>
        <taxon>Actinomycetota</taxon>
        <taxon>Actinomycetes</taxon>
        <taxon>Kitasatosporales</taxon>
        <taxon>Streptomycetaceae</taxon>
        <taxon>Streptomyces</taxon>
    </lineage>
</organism>
<accession>A0A3A9YMS2</accession>
<keyword evidence="4" id="KW-1185">Reference proteome</keyword>
<dbReference type="GO" id="GO:0003676">
    <property type="term" value="F:nucleic acid binding"/>
    <property type="evidence" value="ECO:0007669"/>
    <property type="project" value="InterPro"/>
</dbReference>
<dbReference type="GO" id="GO:0015074">
    <property type="term" value="P:DNA integration"/>
    <property type="evidence" value="ECO:0007669"/>
    <property type="project" value="InterPro"/>
</dbReference>
<evidence type="ECO:0000256" key="1">
    <source>
        <dbReference type="SAM" id="MobiDB-lite"/>
    </source>
</evidence>
<evidence type="ECO:0000313" key="4">
    <source>
        <dbReference type="Proteomes" id="UP000272474"/>
    </source>
</evidence>